<reference evidence="1" key="2">
    <citation type="submission" date="2021-04" db="EMBL/GenBank/DDBJ databases">
        <authorList>
            <person name="Gilroy R."/>
        </authorList>
    </citation>
    <scope>NUCLEOTIDE SEQUENCE</scope>
    <source>
        <strain evidence="1">ChiHjej12B11-9795</strain>
    </source>
</reference>
<protein>
    <submittedName>
        <fullName evidence="1">Uncharacterized protein</fullName>
    </submittedName>
</protein>
<evidence type="ECO:0000313" key="1">
    <source>
        <dbReference type="EMBL" id="HJA84891.1"/>
    </source>
</evidence>
<accession>A0A9D2HUJ6</accession>
<evidence type="ECO:0000313" key="2">
    <source>
        <dbReference type="Proteomes" id="UP000823862"/>
    </source>
</evidence>
<gene>
    <name evidence="1" type="ORF">H9950_01590</name>
</gene>
<dbReference type="EMBL" id="DWZI01000006">
    <property type="protein sequence ID" value="HJA84891.1"/>
    <property type="molecule type" value="Genomic_DNA"/>
</dbReference>
<proteinExistence type="predicted"/>
<name>A0A9D2HUJ6_9BACE</name>
<dbReference type="PROSITE" id="PS51257">
    <property type="entry name" value="PROKAR_LIPOPROTEIN"/>
    <property type="match status" value="1"/>
</dbReference>
<organism evidence="1 2">
    <name type="scientific">Candidatus Bacteroides avicola</name>
    <dbReference type="NCBI Taxonomy" id="2838468"/>
    <lineage>
        <taxon>Bacteria</taxon>
        <taxon>Pseudomonadati</taxon>
        <taxon>Bacteroidota</taxon>
        <taxon>Bacteroidia</taxon>
        <taxon>Bacteroidales</taxon>
        <taxon>Bacteroidaceae</taxon>
        <taxon>Bacteroides</taxon>
    </lineage>
</organism>
<reference evidence="1" key="1">
    <citation type="journal article" date="2021" name="PeerJ">
        <title>Extensive microbial diversity within the chicken gut microbiome revealed by metagenomics and culture.</title>
        <authorList>
            <person name="Gilroy R."/>
            <person name="Ravi A."/>
            <person name="Getino M."/>
            <person name="Pursley I."/>
            <person name="Horton D.L."/>
            <person name="Alikhan N.F."/>
            <person name="Baker D."/>
            <person name="Gharbi K."/>
            <person name="Hall N."/>
            <person name="Watson M."/>
            <person name="Adriaenssens E.M."/>
            <person name="Foster-Nyarko E."/>
            <person name="Jarju S."/>
            <person name="Secka A."/>
            <person name="Antonio M."/>
            <person name="Oren A."/>
            <person name="Chaudhuri R.R."/>
            <person name="La Ragione R."/>
            <person name="Hildebrand F."/>
            <person name="Pallen M.J."/>
        </authorList>
    </citation>
    <scope>NUCLEOTIDE SEQUENCE</scope>
    <source>
        <strain evidence="1">ChiHjej12B11-9795</strain>
    </source>
</reference>
<sequence length="745" mass="82469">MRKNLVYPVMAAVLVAWALFVGGCTVDESSHFADAAGTVVTRLEVENQQESDGSHPDAYIGSLQGFRFENGVLQEVITAFLSDGNGAYVFHPQRIEGELCFLANAGEVEVLQHLLPLRSTKAEFLSVRADRSALVSPEGHVALSGWMDLETASSDDASVMLKRSVVRIDLASFEQGVEVLYVKVAGFYREGYLNVQSVVTTPTDAPTEAFEQEYADFSLRRETLLYLPEQANQHIQVDMVVAFDGAQHRLSATLPAVIRRNTVYTLSVHGRGGALSVDLEEDGWESGGQVESVPLLKGLVDVEASDLSEGVRVNTSGDSVFIPYVRTESRLVIRGEAGTQVSVDGQVEGVVVQPVSGRGMQQIAQVAVSTETRMPGTREAFVYLDVYRQQVCTGRVVLVFEPSPVRLEGLIRLDTQGVCDFDRYVEGELGRLTLPPGKVARLEFDEDASKWMKLVPDDGVYRIVGGWKPNDPQADGRVQEGHLVIMDEDGRNREVYPIRRRNWGLPVVYINGTWWCKYNLRGNVKNFSDQVPIGADPAPDADLAAYLNQCSEEELLALLGYQYQAGYPDGYPLKHNGTAFYYEGIRASAGNFGTMAPEDMAPDGYRVPAYEDYAFFAGSNDFNLGGQGTHTYRNAEGEELSVTIIERNVSLEGHPYGIIAFYDFQYKGAHWVLCGLGHQWNTEPGSIARMSLLLATQGDAARTWMMEGYAHTEKPGENWLKFVAHNNQKTRVIRCVKKPVEYIYE</sequence>
<dbReference type="AlphaFoldDB" id="A0A9D2HUJ6"/>
<dbReference type="Proteomes" id="UP000823862">
    <property type="component" value="Unassembled WGS sequence"/>
</dbReference>
<comment type="caution">
    <text evidence="1">The sequence shown here is derived from an EMBL/GenBank/DDBJ whole genome shotgun (WGS) entry which is preliminary data.</text>
</comment>